<reference evidence="1 2" key="1">
    <citation type="submission" date="2016-05" db="EMBL/GenBank/DDBJ databases">
        <title>Genomic and physiological characterization of Planctopirus sp. isolated from fresh water lake.</title>
        <authorList>
            <person name="Subhash Y."/>
            <person name="Ramana C."/>
        </authorList>
    </citation>
    <scope>NUCLEOTIDE SEQUENCE [LARGE SCALE GENOMIC DNA]</scope>
    <source>
        <strain evidence="1 2">JC280</strain>
    </source>
</reference>
<comment type="caution">
    <text evidence="1">The sequence shown here is derived from an EMBL/GenBank/DDBJ whole genome shotgun (WGS) entry which is preliminary data.</text>
</comment>
<dbReference type="STRING" id="1841610.A6X21_05100"/>
<proteinExistence type="predicted"/>
<dbReference type="RefSeq" id="WP_068846983.1">
    <property type="nucleotide sequence ID" value="NZ_LYDR01000058.1"/>
</dbReference>
<evidence type="ECO:0000313" key="1">
    <source>
        <dbReference type="EMBL" id="ODA33144.1"/>
    </source>
</evidence>
<gene>
    <name evidence="1" type="ORF">A6X21_05100</name>
</gene>
<sequence length="212" mass="24542">MINNERSELGNIAHRLVSEEFLRIRRRRHLLLDQYLYVPQQTPRSLGAAPNVDISRGQYGNHFNNGDGLDPYLCLIRLLLQTRKAGTWLWEPAAAGRSRRPDLADVDYHELYEVKPDNARGQREGRLALNEFSRLLRQADAEYVAYSRQSPRYRGSLYTELSCRIWRGGSWVPPVLSTLGHERNSLSFAFRGCPRTPGLLLWRLASHQPFQR</sequence>
<evidence type="ECO:0000313" key="2">
    <source>
        <dbReference type="Proteomes" id="UP000094828"/>
    </source>
</evidence>
<keyword evidence="2" id="KW-1185">Reference proteome</keyword>
<name>A0A1C3EIT5_9PLAN</name>
<dbReference type="AlphaFoldDB" id="A0A1C3EIT5"/>
<organism evidence="1 2">
    <name type="scientific">Planctopirus hydrillae</name>
    <dbReference type="NCBI Taxonomy" id="1841610"/>
    <lineage>
        <taxon>Bacteria</taxon>
        <taxon>Pseudomonadati</taxon>
        <taxon>Planctomycetota</taxon>
        <taxon>Planctomycetia</taxon>
        <taxon>Planctomycetales</taxon>
        <taxon>Planctomycetaceae</taxon>
        <taxon>Planctopirus</taxon>
    </lineage>
</organism>
<dbReference type="Proteomes" id="UP000094828">
    <property type="component" value="Unassembled WGS sequence"/>
</dbReference>
<protein>
    <submittedName>
        <fullName evidence="1">Uncharacterized protein</fullName>
    </submittedName>
</protein>
<accession>A0A1C3EIT5</accession>
<dbReference type="EMBL" id="LYDR01000058">
    <property type="protein sequence ID" value="ODA33144.1"/>
    <property type="molecule type" value="Genomic_DNA"/>
</dbReference>